<evidence type="ECO:0000259" key="3">
    <source>
        <dbReference type="PROSITE" id="PS51340"/>
    </source>
</evidence>
<organism evidence="4 5">
    <name type="scientific">Elliptochloris bilobata</name>
    <dbReference type="NCBI Taxonomy" id="381761"/>
    <lineage>
        <taxon>Eukaryota</taxon>
        <taxon>Viridiplantae</taxon>
        <taxon>Chlorophyta</taxon>
        <taxon>core chlorophytes</taxon>
        <taxon>Trebouxiophyceae</taxon>
        <taxon>Trebouxiophyceae incertae sedis</taxon>
        <taxon>Elliptochloris clade</taxon>
        <taxon>Elliptochloris</taxon>
    </lineage>
</organism>
<dbReference type="GO" id="GO:0003824">
    <property type="term" value="F:catalytic activity"/>
    <property type="evidence" value="ECO:0007669"/>
    <property type="project" value="InterPro"/>
</dbReference>
<evidence type="ECO:0000313" key="4">
    <source>
        <dbReference type="EMBL" id="KAK9839312.1"/>
    </source>
</evidence>
<dbReference type="GO" id="GO:0006777">
    <property type="term" value="P:Mo-molybdopterin cofactor biosynthetic process"/>
    <property type="evidence" value="ECO:0007669"/>
    <property type="project" value="UniProtKB-KW"/>
</dbReference>
<dbReference type="InterPro" id="IPR005302">
    <property type="entry name" value="MoCF_Sase_C"/>
</dbReference>
<feature type="domain" description="MOSC" evidence="3">
    <location>
        <begin position="594"/>
        <end position="689"/>
    </location>
</feature>
<comment type="caution">
    <text evidence="4">The sequence shown here is derived from an EMBL/GenBank/DDBJ whole genome shotgun (WGS) entry which is preliminary data.</text>
</comment>
<protein>
    <recommendedName>
        <fullName evidence="3">MOSC domain-containing protein</fullName>
    </recommendedName>
</protein>
<dbReference type="InterPro" id="IPR015421">
    <property type="entry name" value="PyrdxlP-dep_Trfase_major"/>
</dbReference>
<reference evidence="4 5" key="1">
    <citation type="journal article" date="2024" name="Nat. Commun.">
        <title>Phylogenomics reveals the evolutionary origins of lichenization in chlorophyte algae.</title>
        <authorList>
            <person name="Puginier C."/>
            <person name="Libourel C."/>
            <person name="Otte J."/>
            <person name="Skaloud P."/>
            <person name="Haon M."/>
            <person name="Grisel S."/>
            <person name="Petersen M."/>
            <person name="Berrin J.G."/>
            <person name="Delaux P.M."/>
            <person name="Dal Grande F."/>
            <person name="Keller J."/>
        </authorList>
    </citation>
    <scope>NUCLEOTIDE SEQUENCE [LARGE SCALE GENOMIC DNA]</scope>
    <source>
        <strain evidence="4 5">SAG 245.80</strain>
    </source>
</reference>
<dbReference type="InterPro" id="IPR000192">
    <property type="entry name" value="Aminotrans_V_dom"/>
</dbReference>
<feature type="region of interest" description="Disordered" evidence="2">
    <location>
        <begin position="578"/>
        <end position="600"/>
    </location>
</feature>
<dbReference type="GO" id="GO:0030151">
    <property type="term" value="F:molybdenum ion binding"/>
    <property type="evidence" value="ECO:0007669"/>
    <property type="project" value="InterPro"/>
</dbReference>
<dbReference type="SUPFAM" id="SSF53383">
    <property type="entry name" value="PLP-dependent transferases"/>
    <property type="match status" value="1"/>
</dbReference>
<evidence type="ECO:0000256" key="2">
    <source>
        <dbReference type="SAM" id="MobiDB-lite"/>
    </source>
</evidence>
<dbReference type="PANTHER" id="PTHR14237:SF80">
    <property type="entry name" value="MOLYBDENUM COFACTOR SULFURASE"/>
    <property type="match status" value="1"/>
</dbReference>
<dbReference type="AlphaFoldDB" id="A0AAW1S136"/>
<sequence length="689" mass="70412">MRLRGHVYVDHAGAALYSEEQLRAVAEELCGDLYSNPHSQPSGAAEDPSGPGGSAAAEARAATLALCNAPLDEYVCVFTSGATGAIRLVAAAFPWACGSRFVHTRDNHTSVLGMREAALAAGATVTAVDPRLDPAGGWALDPRSPVLSRPACTAAASAEPSAAPAHLFAYPLESNFSGARYDASLGQQAQQQGMPGPGAGGDPKSAGRWFVLMDAAKAAASRPPDLAAAPADFVVLSFYKVFGYPTGLGALVARRDALACLRPRYFGGGTAAACAADADFFRRAEVPAGLEDGTQPFLAVTALRQGWRLIRRLGGLPAVECHTATLTQYTAQSLAALRHGNGAPGPTVTFSVLRADGSFVGFHEVEQLARLHGILLRAGSLCNPGAAALHLGYSAAQLRTHADAGGGCGAGADLIEGRLTAIYVYPIKSCAAFAAEAWPLGPNGLLLDREWALVGADGAALTLRQAPALASVQPSIDLAAGIMRVVAATMRTQLVVPLPASALAFSSAHASAVGRVDGDASSSGGASERPLRSIRICADSVCGLQVGAESGAAAAAWFTEVLGVACWLVQQRPGSRVAVAPQGPASRDKPHEGRPASGSVLNAPADAVGDGVASIGFANEGQFLLASEASLANVNARLCPMGGGPQVDMLRFRPNLVVGGPGLAPFAEDAWRMLALGKARFSIAGPCAR</sequence>
<dbReference type="InterPro" id="IPR015424">
    <property type="entry name" value="PyrdxlP-dep_Trfase"/>
</dbReference>
<dbReference type="Gene3D" id="3.40.640.10">
    <property type="entry name" value="Type I PLP-dependent aspartate aminotransferase-like (Major domain)"/>
    <property type="match status" value="1"/>
</dbReference>
<gene>
    <name evidence="4" type="ORF">WJX81_007091</name>
</gene>
<dbReference type="InterPro" id="IPR005303">
    <property type="entry name" value="MOCOS_middle"/>
</dbReference>
<dbReference type="PROSITE" id="PS51340">
    <property type="entry name" value="MOSC"/>
    <property type="match status" value="1"/>
</dbReference>
<feature type="region of interest" description="Disordered" evidence="2">
    <location>
        <begin position="36"/>
        <end position="55"/>
    </location>
</feature>
<proteinExistence type="predicted"/>
<accession>A0AAW1S136</accession>
<dbReference type="Pfam" id="PF00266">
    <property type="entry name" value="Aminotran_5"/>
    <property type="match status" value="2"/>
</dbReference>
<keyword evidence="1" id="KW-0501">Molybdenum cofactor biosynthesis</keyword>
<dbReference type="PANTHER" id="PTHR14237">
    <property type="entry name" value="MOLYBDOPTERIN COFACTOR SULFURASE MOSC"/>
    <property type="match status" value="1"/>
</dbReference>
<feature type="compositionally biased region" description="Low complexity" evidence="2">
    <location>
        <begin position="41"/>
        <end position="55"/>
    </location>
</feature>
<dbReference type="Pfam" id="PF03476">
    <property type="entry name" value="MOSC_N"/>
    <property type="match status" value="1"/>
</dbReference>
<dbReference type="EMBL" id="JALJOU010000017">
    <property type="protein sequence ID" value="KAK9839312.1"/>
    <property type="molecule type" value="Genomic_DNA"/>
</dbReference>
<dbReference type="Pfam" id="PF03473">
    <property type="entry name" value="MOSC"/>
    <property type="match status" value="1"/>
</dbReference>
<dbReference type="Proteomes" id="UP001445335">
    <property type="component" value="Unassembled WGS sequence"/>
</dbReference>
<evidence type="ECO:0000313" key="5">
    <source>
        <dbReference type="Proteomes" id="UP001445335"/>
    </source>
</evidence>
<keyword evidence="5" id="KW-1185">Reference proteome</keyword>
<dbReference type="GO" id="GO:0030170">
    <property type="term" value="F:pyridoxal phosphate binding"/>
    <property type="evidence" value="ECO:0007669"/>
    <property type="project" value="InterPro"/>
</dbReference>
<dbReference type="SUPFAM" id="SSF141673">
    <property type="entry name" value="MOSC N-terminal domain-like"/>
    <property type="match status" value="1"/>
</dbReference>
<name>A0AAW1S136_9CHLO</name>
<evidence type="ECO:0000256" key="1">
    <source>
        <dbReference type="ARBA" id="ARBA00023150"/>
    </source>
</evidence>